<protein>
    <submittedName>
        <fullName evidence="2">Uncharacterized protein</fullName>
    </submittedName>
</protein>
<organism evidence="2 3">
    <name type="scientific">Agrobacterium tumefaciens</name>
    <dbReference type="NCBI Taxonomy" id="358"/>
    <lineage>
        <taxon>Bacteria</taxon>
        <taxon>Pseudomonadati</taxon>
        <taxon>Pseudomonadota</taxon>
        <taxon>Alphaproteobacteria</taxon>
        <taxon>Hyphomicrobiales</taxon>
        <taxon>Rhizobiaceae</taxon>
        <taxon>Rhizobium/Agrobacterium group</taxon>
        <taxon>Agrobacterium</taxon>
        <taxon>Agrobacterium tumefaciens complex</taxon>
    </lineage>
</organism>
<feature type="region of interest" description="Disordered" evidence="1">
    <location>
        <begin position="515"/>
        <end position="554"/>
    </location>
</feature>
<comment type="caution">
    <text evidence="2">The sequence shown here is derived from an EMBL/GenBank/DDBJ whole genome shotgun (WGS) entry which is preliminary data.</text>
</comment>
<evidence type="ECO:0000313" key="2">
    <source>
        <dbReference type="EMBL" id="NTC30737.1"/>
    </source>
</evidence>
<reference evidence="2" key="1">
    <citation type="journal article" date="2020" name="Science">
        <title>Unexpected conservation and global transmission of agrobacterial virulence plasmids.</title>
        <authorList>
            <person name="Weisberg A.J."/>
            <person name="Davis E.W. 2nd"/>
            <person name="Tabima J."/>
            <person name="Belcher M.S."/>
            <person name="Miller M."/>
            <person name="Kuo C.H."/>
            <person name="Loper J.E."/>
            <person name="Grunwald N.J."/>
            <person name="Putnam M.L."/>
            <person name="Chang J.H."/>
        </authorList>
    </citation>
    <scope>NUCLEOTIDE SEQUENCE</scope>
    <source>
        <strain evidence="2">17-1853-1a</strain>
    </source>
</reference>
<proteinExistence type="predicted"/>
<feature type="compositionally biased region" description="Basic and acidic residues" evidence="1">
    <location>
        <begin position="515"/>
        <end position="525"/>
    </location>
</feature>
<dbReference type="AlphaFoldDB" id="A0AA44F766"/>
<evidence type="ECO:0000313" key="3">
    <source>
        <dbReference type="Proteomes" id="UP000702952"/>
    </source>
</evidence>
<sequence>MASIWDWLGNRADMTFNGTRAVEEKRRKEEEAERLRLIEAQRLADLEAQQQTYMDDAYVDDLYRRDRATTASAIDVGRQNMVSDMTQPSRIVTEQPSSYIDDRAGPLRESDPILVVEDEEVETAPSPMAYVLTGEAYSDPSAAAPAETKENKSNAFWDFLGLQDQEDRKRWSNGMMRAGGAILSGNDPDVWRNIGRGFTAYGEAGDTYDKTAQERALSQQRIDAGKRTLDEADRKKAIQAEISSIIQAAGPDGLNVAQRQRVAALQAELGDYTAANSILGNTTGDTASIKEYQYAVKNGFKGTYVDWETRKSKGVGSTDLQRNLDRINEERVASGKPAMTMEDYQAEQNRIASDGKFYEKVGTNNADLFKAYTEEGHNARTDLANIEVLDTALKETPGGFTNLVIQGANNWGLGEMVSNNASSVQVASAMIDKLVPQQRPPGSGAASDADMRLFKGSLPQLQGTPEGNALIVASMRGLANYKQQLGQIAARANSFEISQSDALKMMQALPDPLEEFKRWNKEQSTRKGNSNESLGGPVLNPNSSNLPAHLRKRG</sequence>
<accession>A0AA44F766</accession>
<dbReference type="RefSeq" id="WP_174019226.1">
    <property type="nucleotide sequence ID" value="NZ_JAAMAW010000015.1"/>
</dbReference>
<evidence type="ECO:0000256" key="1">
    <source>
        <dbReference type="SAM" id="MobiDB-lite"/>
    </source>
</evidence>
<dbReference type="Proteomes" id="UP000702952">
    <property type="component" value="Unassembled WGS sequence"/>
</dbReference>
<name>A0AA44F766_AGRTU</name>
<dbReference type="EMBL" id="JAAMAY010000030">
    <property type="protein sequence ID" value="NTC30737.1"/>
    <property type="molecule type" value="Genomic_DNA"/>
</dbReference>
<gene>
    <name evidence="2" type="ORF">G6M46_21640</name>
</gene>